<evidence type="ECO:0000313" key="2">
    <source>
        <dbReference type="EMBL" id="MBP5835982.1"/>
    </source>
</evidence>
<evidence type="ECO:0000313" key="3">
    <source>
        <dbReference type="Proteomes" id="UP001195571"/>
    </source>
</evidence>
<dbReference type="EMBL" id="JACAOD020000007">
    <property type="protein sequence ID" value="MBP5835982.1"/>
    <property type="molecule type" value="Genomic_DNA"/>
</dbReference>
<feature type="compositionally biased region" description="Polar residues" evidence="1">
    <location>
        <begin position="157"/>
        <end position="176"/>
    </location>
</feature>
<feature type="region of interest" description="Disordered" evidence="1">
    <location>
        <begin position="126"/>
        <end position="176"/>
    </location>
</feature>
<protein>
    <submittedName>
        <fullName evidence="2">Uncharacterized protein</fullName>
    </submittedName>
</protein>
<proteinExistence type="predicted"/>
<gene>
    <name evidence="2" type="ORF">CHTY_001950</name>
</gene>
<reference evidence="2" key="1">
    <citation type="submission" date="2021-04" db="EMBL/GenBank/DDBJ databases">
        <title>Genomic features of Candidatus Phytoplasma meliae isolate ChTYXIII (1SrXIII-G).</title>
        <authorList>
            <person name="Fernandez F.D."/>
            <person name="Conci L.R."/>
        </authorList>
    </citation>
    <scope>NUCLEOTIDE SEQUENCE [LARGE SCALE GENOMIC DNA]</scope>
    <source>
        <strain evidence="2">ChTYXIII-Mo</strain>
    </source>
</reference>
<organism evidence="2 3">
    <name type="scientific">Candidatus Phytoplasma meliae</name>
    <dbReference type="NCBI Taxonomy" id="1848402"/>
    <lineage>
        <taxon>Bacteria</taxon>
        <taxon>Bacillati</taxon>
        <taxon>Mycoplasmatota</taxon>
        <taxon>Mollicutes</taxon>
        <taxon>Acholeplasmatales</taxon>
        <taxon>Acholeplasmataceae</taxon>
        <taxon>Candidatus Phytoplasma</taxon>
        <taxon>16SrXIII (Mexican periwinkle virescence group)</taxon>
    </lineage>
</organism>
<feature type="compositionally biased region" description="Basic and acidic residues" evidence="1">
    <location>
        <begin position="136"/>
        <end position="154"/>
    </location>
</feature>
<accession>A0ABS5CYC6</accession>
<dbReference type="Proteomes" id="UP001195571">
    <property type="component" value="Unassembled WGS sequence"/>
</dbReference>
<sequence length="176" mass="21241">MQNEEVELIRKYKKIEIYNLIKEIKSLKNNHNFKELEKLQQKALIFYDNNEKNQFLKDAIILSYESIYKKILKKFKYKLRFVTYYDQLQECHLFATEALNNYNLKHPKKVKLPSYISNHVQKSLNKNHQNLNGNKSHQETVNKKEENDYKDQKKNSKTNSLHQNLKNSIKNHLVNQ</sequence>
<comment type="caution">
    <text evidence="2">The sequence shown here is derived from an EMBL/GenBank/DDBJ whole genome shotgun (WGS) entry which is preliminary data.</text>
</comment>
<keyword evidence="3" id="KW-1185">Reference proteome</keyword>
<feature type="compositionally biased region" description="Polar residues" evidence="1">
    <location>
        <begin position="126"/>
        <end position="135"/>
    </location>
</feature>
<dbReference type="RefSeq" id="WP_203552244.1">
    <property type="nucleotide sequence ID" value="NZ_JACAOD020000007.1"/>
</dbReference>
<name>A0ABS5CYC6_9MOLU</name>
<evidence type="ECO:0000256" key="1">
    <source>
        <dbReference type="SAM" id="MobiDB-lite"/>
    </source>
</evidence>